<keyword evidence="3" id="KW-0012">Acyltransferase</keyword>
<keyword evidence="1" id="KW-0812">Transmembrane</keyword>
<dbReference type="AlphaFoldDB" id="A0A9D5S949"/>
<dbReference type="Pfam" id="PF01757">
    <property type="entry name" value="Acyl_transf_3"/>
    <property type="match status" value="1"/>
</dbReference>
<feature type="transmembrane region" description="Helical" evidence="1">
    <location>
        <begin position="60"/>
        <end position="85"/>
    </location>
</feature>
<feature type="transmembrane region" description="Helical" evidence="1">
    <location>
        <begin position="297"/>
        <end position="315"/>
    </location>
</feature>
<name>A0A9D5S949_XYLRU</name>
<feature type="transmembrane region" description="Helical" evidence="1">
    <location>
        <begin position="327"/>
        <end position="346"/>
    </location>
</feature>
<dbReference type="GO" id="GO:0016747">
    <property type="term" value="F:acyltransferase activity, transferring groups other than amino-acyl groups"/>
    <property type="evidence" value="ECO:0007669"/>
    <property type="project" value="InterPro"/>
</dbReference>
<organism evidence="3 4">
    <name type="scientific">Xylanibacter ruminicola</name>
    <name type="common">Prevotella ruminicola</name>
    <dbReference type="NCBI Taxonomy" id="839"/>
    <lineage>
        <taxon>Bacteria</taxon>
        <taxon>Pseudomonadati</taxon>
        <taxon>Bacteroidota</taxon>
        <taxon>Bacteroidia</taxon>
        <taxon>Bacteroidales</taxon>
        <taxon>Prevotellaceae</taxon>
        <taxon>Xylanibacter</taxon>
    </lineage>
</organism>
<keyword evidence="1" id="KW-0472">Membrane</keyword>
<sequence length="358" mass="42155">MKELLSRKECSAMRGIAILAIMLHNYCHWLRGIVRENEYTWEQFKFDELWRLLLNPDEQLPMHLVSFFGHYGVPVFLFLSGYGLVKKYEQGNLPEVGLWRFVRYNYLKLFRIFVVGFVAFTMLDAITPGMHRYTWTAVVGMLGMFANLMEDPSHVVWPGPYWYFSITLQLYILYRLLFYRWRHWGFIVAAIMICWICQLSCQNDAVLLERLRYNFVGGMLPFGMGLLLARFESQLVKDWTVTRSRSLIFAWGVNLVIAITFCFMFSSSFDRWLWVPALIVWGTIPMVKLMPERVLSIFVWLGGISAAIFVTHPLVRKIFVRPYIYDDMYAGLLLYVVATLFLSWLFKKIIDQLPSPKL</sequence>
<gene>
    <name evidence="3" type="ORF">E7101_01970</name>
</gene>
<feature type="transmembrane region" description="Helical" evidence="1">
    <location>
        <begin position="246"/>
        <end position="265"/>
    </location>
</feature>
<reference evidence="3" key="1">
    <citation type="submission" date="2019-04" db="EMBL/GenBank/DDBJ databases">
        <title>Evolution of Biomass-Degrading Anaerobic Consortia Revealed by Metagenomics.</title>
        <authorList>
            <person name="Peng X."/>
        </authorList>
    </citation>
    <scope>NUCLEOTIDE SEQUENCE</scope>
    <source>
        <strain evidence="3">SIG140</strain>
    </source>
</reference>
<accession>A0A9D5S949</accession>
<feature type="transmembrane region" description="Helical" evidence="1">
    <location>
        <begin position="161"/>
        <end position="178"/>
    </location>
</feature>
<proteinExistence type="predicted"/>
<dbReference type="EMBL" id="SUYC01000002">
    <property type="protein sequence ID" value="MBE6269702.1"/>
    <property type="molecule type" value="Genomic_DNA"/>
</dbReference>
<keyword evidence="3" id="KW-0808">Transferase</keyword>
<feature type="domain" description="Acyltransferase 3" evidence="2">
    <location>
        <begin position="12"/>
        <end position="346"/>
    </location>
</feature>
<evidence type="ECO:0000259" key="2">
    <source>
        <dbReference type="Pfam" id="PF01757"/>
    </source>
</evidence>
<evidence type="ECO:0000313" key="4">
    <source>
        <dbReference type="Proteomes" id="UP000806522"/>
    </source>
</evidence>
<dbReference type="InterPro" id="IPR002656">
    <property type="entry name" value="Acyl_transf_3_dom"/>
</dbReference>
<feature type="transmembrane region" description="Helical" evidence="1">
    <location>
        <begin position="213"/>
        <end position="231"/>
    </location>
</feature>
<feature type="transmembrane region" description="Helical" evidence="1">
    <location>
        <begin position="106"/>
        <end position="126"/>
    </location>
</feature>
<keyword evidence="1" id="KW-1133">Transmembrane helix</keyword>
<evidence type="ECO:0000313" key="3">
    <source>
        <dbReference type="EMBL" id="MBE6269702.1"/>
    </source>
</evidence>
<comment type="caution">
    <text evidence="3">The sequence shown here is derived from an EMBL/GenBank/DDBJ whole genome shotgun (WGS) entry which is preliminary data.</text>
</comment>
<feature type="transmembrane region" description="Helical" evidence="1">
    <location>
        <begin position="12"/>
        <end position="31"/>
    </location>
</feature>
<dbReference type="Proteomes" id="UP000806522">
    <property type="component" value="Unassembled WGS sequence"/>
</dbReference>
<feature type="transmembrane region" description="Helical" evidence="1">
    <location>
        <begin position="184"/>
        <end position="201"/>
    </location>
</feature>
<protein>
    <submittedName>
        <fullName evidence="3">Acyltransferase</fullName>
    </submittedName>
</protein>
<evidence type="ECO:0000256" key="1">
    <source>
        <dbReference type="SAM" id="Phobius"/>
    </source>
</evidence>